<evidence type="ECO:0000313" key="3">
    <source>
        <dbReference type="Proteomes" id="UP001165289"/>
    </source>
</evidence>
<dbReference type="EMBL" id="JAKMXF010000133">
    <property type="protein sequence ID" value="KAI6656734.1"/>
    <property type="molecule type" value="Genomic_DNA"/>
</dbReference>
<protein>
    <recommendedName>
        <fullName evidence="4">BZIP domain-containing protein</fullName>
    </recommendedName>
</protein>
<name>A0AAV7K886_9METZ</name>
<keyword evidence="1" id="KW-0175">Coiled coil</keyword>
<comment type="caution">
    <text evidence="2">The sequence shown here is derived from an EMBL/GenBank/DDBJ whole genome shotgun (WGS) entry which is preliminary data.</text>
</comment>
<organism evidence="2 3">
    <name type="scientific">Oopsacas minuta</name>
    <dbReference type="NCBI Taxonomy" id="111878"/>
    <lineage>
        <taxon>Eukaryota</taxon>
        <taxon>Metazoa</taxon>
        <taxon>Porifera</taxon>
        <taxon>Hexactinellida</taxon>
        <taxon>Hexasterophora</taxon>
        <taxon>Lyssacinosida</taxon>
        <taxon>Leucopsacidae</taxon>
        <taxon>Oopsacas</taxon>
    </lineage>
</organism>
<dbReference type="Proteomes" id="UP001165289">
    <property type="component" value="Unassembled WGS sequence"/>
</dbReference>
<sequence>MDKEQELDYLFTRDWRKIENKQLLDDFLKRNREEHLKGQYTMLKRQKCLRKGAKTHRINNKKRTKICEEECIELKKQRSELENERQILFGEIQWYEMQLVNWY</sequence>
<keyword evidence="3" id="KW-1185">Reference proteome</keyword>
<evidence type="ECO:0008006" key="4">
    <source>
        <dbReference type="Google" id="ProtNLM"/>
    </source>
</evidence>
<dbReference type="AlphaFoldDB" id="A0AAV7K886"/>
<feature type="coiled-coil region" evidence="1">
    <location>
        <begin position="64"/>
        <end position="91"/>
    </location>
</feature>
<accession>A0AAV7K886</accession>
<reference evidence="2 3" key="1">
    <citation type="journal article" date="2023" name="BMC Biol.">
        <title>The compact genome of the sponge Oopsacas minuta (Hexactinellida) is lacking key metazoan core genes.</title>
        <authorList>
            <person name="Santini S."/>
            <person name="Schenkelaars Q."/>
            <person name="Jourda C."/>
            <person name="Duchesne M."/>
            <person name="Belahbib H."/>
            <person name="Rocher C."/>
            <person name="Selva M."/>
            <person name="Riesgo A."/>
            <person name="Vervoort M."/>
            <person name="Leys S.P."/>
            <person name="Kodjabachian L."/>
            <person name="Le Bivic A."/>
            <person name="Borchiellini C."/>
            <person name="Claverie J.M."/>
            <person name="Renard E."/>
        </authorList>
    </citation>
    <scope>NUCLEOTIDE SEQUENCE [LARGE SCALE GENOMIC DNA]</scope>
    <source>
        <strain evidence="2">SPO-2</strain>
    </source>
</reference>
<evidence type="ECO:0000313" key="2">
    <source>
        <dbReference type="EMBL" id="KAI6656734.1"/>
    </source>
</evidence>
<proteinExistence type="predicted"/>
<evidence type="ECO:0000256" key="1">
    <source>
        <dbReference type="SAM" id="Coils"/>
    </source>
</evidence>
<gene>
    <name evidence="2" type="ORF">LOD99_16038</name>
</gene>